<protein>
    <recommendedName>
        <fullName evidence="2">GH16 domain-containing protein</fullName>
    </recommendedName>
</protein>
<feature type="chain" id="PRO_5041963158" description="GH16 domain-containing protein" evidence="1">
    <location>
        <begin position="22"/>
        <end position="348"/>
    </location>
</feature>
<dbReference type="InterPro" id="IPR000757">
    <property type="entry name" value="Beta-glucanase-like"/>
</dbReference>
<keyword evidence="4" id="KW-1185">Reference proteome</keyword>
<keyword evidence="1" id="KW-0732">Signal</keyword>
<dbReference type="GO" id="GO:0005975">
    <property type="term" value="P:carbohydrate metabolic process"/>
    <property type="evidence" value="ECO:0007669"/>
    <property type="project" value="InterPro"/>
</dbReference>
<dbReference type="PANTHER" id="PTHR38121">
    <property type="entry name" value="GH16 DOMAIN-CONTAINING PROTEIN"/>
    <property type="match status" value="1"/>
</dbReference>
<evidence type="ECO:0000259" key="2">
    <source>
        <dbReference type="PROSITE" id="PS51762"/>
    </source>
</evidence>
<dbReference type="Proteomes" id="UP001274830">
    <property type="component" value="Unassembled WGS sequence"/>
</dbReference>
<dbReference type="PROSITE" id="PS51762">
    <property type="entry name" value="GH16_2"/>
    <property type="match status" value="1"/>
</dbReference>
<feature type="domain" description="GH16" evidence="2">
    <location>
        <begin position="47"/>
        <end position="281"/>
    </location>
</feature>
<evidence type="ECO:0000256" key="1">
    <source>
        <dbReference type="SAM" id="SignalP"/>
    </source>
</evidence>
<accession>A0AAE0WY83</accession>
<dbReference type="SUPFAM" id="SSF49899">
    <property type="entry name" value="Concanavalin A-like lectins/glucanases"/>
    <property type="match status" value="1"/>
</dbReference>
<dbReference type="GO" id="GO:0004553">
    <property type="term" value="F:hydrolase activity, hydrolyzing O-glycosyl compounds"/>
    <property type="evidence" value="ECO:0007669"/>
    <property type="project" value="InterPro"/>
</dbReference>
<comment type="caution">
    <text evidence="3">The sequence shown here is derived from an EMBL/GenBank/DDBJ whole genome shotgun (WGS) entry which is preliminary data.</text>
</comment>
<sequence length="348" mass="37599">MLKQCLLLLLASTLNLHKTAADNCPCGYILNSTQWGGSTIFTNKILTDFTNPKPSLTWSDDPDFDWQAQAYNVSASSARGPYGKLAQTDNVLLSGSAGLDLYVRSQTVDGMVPTAEVVTSRTDILHGSFRIGMQTPATNGTCAAFFFYHDDSQEIDIEILSAQQYSPTNPGKHPVNLVLQSPASVSAGYNAADTPDFTRCNLTFDPTAAVHEYQFDWLGDRIDMFADGHWLNSFYDNLPSQAGAIHMIHWSNGDPGWSAGPPITDAVMRVTYAELFFNTSQNTLPTWCEAKNFCPIPALPGPPDTAAGGVGGAAAPTAKSESGRAVGDSHGLEYWVVGWCITIVMSRL</sequence>
<dbReference type="AlphaFoldDB" id="A0AAE0WY83"/>
<dbReference type="Pfam" id="PF00722">
    <property type="entry name" value="Glyco_hydro_16"/>
    <property type="match status" value="1"/>
</dbReference>
<evidence type="ECO:0000313" key="4">
    <source>
        <dbReference type="Proteomes" id="UP001274830"/>
    </source>
</evidence>
<reference evidence="3" key="1">
    <citation type="submission" date="2023-07" db="EMBL/GenBank/DDBJ databases">
        <title>Black Yeasts Isolated from many extreme environments.</title>
        <authorList>
            <person name="Coleine C."/>
            <person name="Stajich J.E."/>
            <person name="Selbmann L."/>
        </authorList>
    </citation>
    <scope>NUCLEOTIDE SEQUENCE</scope>
    <source>
        <strain evidence="3">CCFEE 5485</strain>
    </source>
</reference>
<organism evidence="3 4">
    <name type="scientific">Recurvomyces mirabilis</name>
    <dbReference type="NCBI Taxonomy" id="574656"/>
    <lineage>
        <taxon>Eukaryota</taxon>
        <taxon>Fungi</taxon>
        <taxon>Dikarya</taxon>
        <taxon>Ascomycota</taxon>
        <taxon>Pezizomycotina</taxon>
        <taxon>Dothideomycetes</taxon>
        <taxon>Dothideomycetidae</taxon>
        <taxon>Mycosphaerellales</taxon>
        <taxon>Teratosphaeriaceae</taxon>
        <taxon>Recurvomyces</taxon>
    </lineage>
</organism>
<name>A0AAE0WY83_9PEZI</name>
<proteinExistence type="predicted"/>
<dbReference type="InterPro" id="IPR013320">
    <property type="entry name" value="ConA-like_dom_sf"/>
</dbReference>
<dbReference type="CDD" id="cd00413">
    <property type="entry name" value="Glyco_hydrolase_16"/>
    <property type="match status" value="1"/>
</dbReference>
<dbReference type="PANTHER" id="PTHR38121:SF5">
    <property type="entry name" value="GH16 DOMAIN-CONTAINING PROTEIN"/>
    <property type="match status" value="1"/>
</dbReference>
<feature type="signal peptide" evidence="1">
    <location>
        <begin position="1"/>
        <end position="21"/>
    </location>
</feature>
<dbReference type="EMBL" id="JAUTXT010000001">
    <property type="protein sequence ID" value="KAK3680259.1"/>
    <property type="molecule type" value="Genomic_DNA"/>
</dbReference>
<evidence type="ECO:0000313" key="3">
    <source>
        <dbReference type="EMBL" id="KAK3680259.1"/>
    </source>
</evidence>
<gene>
    <name evidence="3" type="ORF">LTR78_000637</name>
</gene>
<dbReference type="Gene3D" id="2.60.120.200">
    <property type="match status" value="1"/>
</dbReference>